<dbReference type="Proteomes" id="UP000694843">
    <property type="component" value="Unplaced"/>
</dbReference>
<reference evidence="3" key="1">
    <citation type="submission" date="2025-08" db="UniProtKB">
        <authorList>
            <consortium name="RefSeq"/>
        </authorList>
    </citation>
    <scope>IDENTIFICATION</scope>
    <source>
        <tissue evidence="3">Whole organism</tissue>
    </source>
</reference>
<accession>A0A8B7PQF5</accession>
<evidence type="ECO:0000313" key="2">
    <source>
        <dbReference type="Proteomes" id="UP000694843"/>
    </source>
</evidence>
<gene>
    <name evidence="3" type="primary">LOC108682947</name>
</gene>
<name>A0A8B7PQF5_HYAAZ</name>
<dbReference type="AlphaFoldDB" id="A0A8B7PQF5"/>
<dbReference type="RefSeq" id="XP_018027701.1">
    <property type="nucleotide sequence ID" value="XM_018172212.2"/>
</dbReference>
<feature type="region of interest" description="Disordered" evidence="1">
    <location>
        <begin position="144"/>
        <end position="178"/>
    </location>
</feature>
<organism evidence="2 3">
    <name type="scientific">Hyalella azteca</name>
    <name type="common">Amphipod</name>
    <dbReference type="NCBI Taxonomy" id="294128"/>
    <lineage>
        <taxon>Eukaryota</taxon>
        <taxon>Metazoa</taxon>
        <taxon>Ecdysozoa</taxon>
        <taxon>Arthropoda</taxon>
        <taxon>Crustacea</taxon>
        <taxon>Multicrustacea</taxon>
        <taxon>Malacostraca</taxon>
        <taxon>Eumalacostraca</taxon>
        <taxon>Peracarida</taxon>
        <taxon>Amphipoda</taxon>
        <taxon>Senticaudata</taxon>
        <taxon>Talitrida</taxon>
        <taxon>Talitroidea</taxon>
        <taxon>Hyalellidae</taxon>
        <taxon>Hyalella</taxon>
    </lineage>
</organism>
<keyword evidence="2" id="KW-1185">Reference proteome</keyword>
<sequence length="178" mass="19331">MQNLTPPLVLYPRSLRGAGSMKAKFNPSSRFIPSNPQRSWVKEYIIQPLLSFYTLVPSEELGVGGADLASLFGKRRRRRQIFGGEDQSNAQSFGNALSTGAGIFGSTLGLFLDKVWAAFREFIDGTESIGLLAIDQLGEMLSSATSKSNNSTTTTTPTTTSTTTTTTTTEDPVLIKRR</sequence>
<dbReference type="GeneID" id="108682947"/>
<feature type="compositionally biased region" description="Low complexity" evidence="1">
    <location>
        <begin position="144"/>
        <end position="169"/>
    </location>
</feature>
<evidence type="ECO:0000256" key="1">
    <source>
        <dbReference type="SAM" id="MobiDB-lite"/>
    </source>
</evidence>
<protein>
    <submittedName>
        <fullName evidence="3">Uncharacterized protein LOC108682947 isoform X2</fullName>
    </submittedName>
</protein>
<evidence type="ECO:0000313" key="3">
    <source>
        <dbReference type="RefSeq" id="XP_018027701.1"/>
    </source>
</evidence>
<proteinExistence type="predicted"/>